<keyword evidence="3" id="KW-1185">Reference proteome</keyword>
<proteinExistence type="predicted"/>
<organism evidence="2 3">
    <name type="scientific">Clostridium polyendosporum</name>
    <dbReference type="NCBI Taxonomy" id="69208"/>
    <lineage>
        <taxon>Bacteria</taxon>
        <taxon>Bacillati</taxon>
        <taxon>Bacillota</taxon>
        <taxon>Clostridia</taxon>
        <taxon>Eubacteriales</taxon>
        <taxon>Clostridiaceae</taxon>
        <taxon>Clostridium</taxon>
    </lineage>
</organism>
<name>A0A919VIB8_9CLOT</name>
<comment type="caution">
    <text evidence="2">The sequence shown here is derived from an EMBL/GenBank/DDBJ whole genome shotgun (WGS) entry which is preliminary data.</text>
</comment>
<feature type="region of interest" description="Disordered" evidence="1">
    <location>
        <begin position="22"/>
        <end position="46"/>
    </location>
</feature>
<accession>A0A919VIB8</accession>
<dbReference type="EMBL" id="BOPZ01000044">
    <property type="protein sequence ID" value="GIM30586.1"/>
    <property type="molecule type" value="Genomic_DNA"/>
</dbReference>
<feature type="compositionally biased region" description="Polar residues" evidence="1">
    <location>
        <begin position="37"/>
        <end position="46"/>
    </location>
</feature>
<evidence type="ECO:0000313" key="2">
    <source>
        <dbReference type="EMBL" id="GIM30586.1"/>
    </source>
</evidence>
<reference evidence="2" key="1">
    <citation type="submission" date="2021-03" db="EMBL/GenBank/DDBJ databases">
        <title>Taxonomic study of Clostridium polyendosporum from meadow-gley soil under rice.</title>
        <authorList>
            <person name="Kobayashi H."/>
            <person name="Tanizawa Y."/>
            <person name="Yagura M."/>
        </authorList>
    </citation>
    <scope>NUCLEOTIDE SEQUENCE</scope>
    <source>
        <strain evidence="2">JCM 30710</strain>
    </source>
</reference>
<evidence type="ECO:0000256" key="1">
    <source>
        <dbReference type="SAM" id="MobiDB-lite"/>
    </source>
</evidence>
<dbReference type="RefSeq" id="WP_212905252.1">
    <property type="nucleotide sequence ID" value="NZ_BOPZ01000044.1"/>
</dbReference>
<evidence type="ECO:0000313" key="3">
    <source>
        <dbReference type="Proteomes" id="UP000679179"/>
    </source>
</evidence>
<sequence>MPKDSQVDDKLTRKLKANWDTTLADEEAKNRTRTTKKQSAPRNVGQ</sequence>
<dbReference type="AlphaFoldDB" id="A0A919VIB8"/>
<dbReference type="Proteomes" id="UP000679179">
    <property type="component" value="Unassembled WGS sequence"/>
</dbReference>
<protein>
    <submittedName>
        <fullName evidence="2">Uncharacterized protein</fullName>
    </submittedName>
</protein>
<gene>
    <name evidence="2" type="ORF">CPJCM30710_32520</name>
</gene>